<dbReference type="OrthoDB" id="1372856at2"/>
<feature type="transmembrane region" description="Helical" evidence="1">
    <location>
        <begin position="35"/>
        <end position="57"/>
    </location>
</feature>
<reference evidence="2 3" key="1">
    <citation type="submission" date="2017-11" db="EMBL/GenBank/DDBJ databases">
        <title>Genomic Encyclopedia of Archaeal and Bacterial Type Strains, Phase II (KMG-II): From Individual Species to Whole Genera.</title>
        <authorList>
            <person name="Goeker M."/>
        </authorList>
    </citation>
    <scope>NUCLEOTIDE SEQUENCE [LARGE SCALE GENOMIC DNA]</scope>
    <source>
        <strain evidence="2 3">DSM 11115</strain>
    </source>
</reference>
<keyword evidence="1" id="KW-0812">Transmembrane</keyword>
<name>A0A2M9B5N9_9BACT</name>
<accession>A0A2M9B5N9</accession>
<comment type="caution">
    <text evidence="2">The sequence shown here is derived from an EMBL/GenBank/DDBJ whole genome shotgun (WGS) entry which is preliminary data.</text>
</comment>
<keyword evidence="3" id="KW-1185">Reference proteome</keyword>
<dbReference type="Proteomes" id="UP000228535">
    <property type="component" value="Unassembled WGS sequence"/>
</dbReference>
<feature type="transmembrane region" description="Helical" evidence="1">
    <location>
        <begin position="12"/>
        <end position="29"/>
    </location>
</feature>
<evidence type="ECO:0000313" key="3">
    <source>
        <dbReference type="Proteomes" id="UP000228535"/>
    </source>
</evidence>
<proteinExistence type="predicted"/>
<sequence>MPTALRPFSPHELPPGVAFVLALALLGGLSLGNHYGINVCLLFGPVLIPVAVWLVAFSRAPEPLVKALLSATLISLYDVSIKLYGAGSHDDEGQGLFHFLLLLGILPAFLLLVAALDQQQSGTRWRRRLAKLLFLSLLFAHLELTPNLGLGRCINCH</sequence>
<dbReference type="EMBL" id="PGFA01000003">
    <property type="protein sequence ID" value="PJJ53263.1"/>
    <property type="molecule type" value="Genomic_DNA"/>
</dbReference>
<dbReference type="RefSeq" id="WP_157807664.1">
    <property type="nucleotide sequence ID" value="NZ_PGFA01000003.1"/>
</dbReference>
<evidence type="ECO:0000313" key="2">
    <source>
        <dbReference type="EMBL" id="PJJ53263.1"/>
    </source>
</evidence>
<gene>
    <name evidence="2" type="ORF">CLV45_3923</name>
</gene>
<organism evidence="2 3">
    <name type="scientific">Hymenobacter chitinivorans DSM 11115</name>
    <dbReference type="NCBI Taxonomy" id="1121954"/>
    <lineage>
        <taxon>Bacteria</taxon>
        <taxon>Pseudomonadati</taxon>
        <taxon>Bacteroidota</taxon>
        <taxon>Cytophagia</taxon>
        <taxon>Cytophagales</taxon>
        <taxon>Hymenobacteraceae</taxon>
        <taxon>Hymenobacter</taxon>
    </lineage>
</organism>
<evidence type="ECO:0000256" key="1">
    <source>
        <dbReference type="SAM" id="Phobius"/>
    </source>
</evidence>
<feature type="transmembrane region" description="Helical" evidence="1">
    <location>
        <begin position="129"/>
        <end position="150"/>
    </location>
</feature>
<feature type="transmembrane region" description="Helical" evidence="1">
    <location>
        <begin position="96"/>
        <end position="117"/>
    </location>
</feature>
<keyword evidence="1" id="KW-1133">Transmembrane helix</keyword>
<protein>
    <submittedName>
        <fullName evidence="2">Uncharacterized protein</fullName>
    </submittedName>
</protein>
<keyword evidence="1" id="KW-0472">Membrane</keyword>
<dbReference type="AlphaFoldDB" id="A0A2M9B5N9"/>